<dbReference type="SUPFAM" id="SSF52540">
    <property type="entry name" value="P-loop containing nucleoside triphosphate hydrolases"/>
    <property type="match status" value="1"/>
</dbReference>
<dbReference type="Proteomes" id="UP000240243">
    <property type="component" value="Unassembled WGS sequence"/>
</dbReference>
<keyword evidence="1" id="KW-0805">Transcription regulation</keyword>
<dbReference type="InterPro" id="IPR027417">
    <property type="entry name" value="P-loop_NTPase"/>
</dbReference>
<dbReference type="SMART" id="SM00344">
    <property type="entry name" value="HTH_ASNC"/>
    <property type="match status" value="1"/>
</dbReference>
<dbReference type="RefSeq" id="WP_106731203.1">
    <property type="nucleotide sequence ID" value="NZ_PXYG01000012.1"/>
</dbReference>
<dbReference type="InterPro" id="IPR019888">
    <property type="entry name" value="Tscrpt_reg_AsnC-like"/>
</dbReference>
<dbReference type="PROSITE" id="PS50956">
    <property type="entry name" value="HTH_ASNC_2"/>
    <property type="match status" value="1"/>
</dbReference>
<dbReference type="AlphaFoldDB" id="A0A2P7QTB5"/>
<accession>A0A2P7QTB5</accession>
<evidence type="ECO:0000256" key="1">
    <source>
        <dbReference type="ARBA" id="ARBA00023015"/>
    </source>
</evidence>
<dbReference type="InterPro" id="IPR036390">
    <property type="entry name" value="WH_DNA-bd_sf"/>
</dbReference>
<keyword evidence="6" id="KW-1185">Reference proteome</keyword>
<dbReference type="Gene3D" id="3.30.70.920">
    <property type="match status" value="1"/>
</dbReference>
<dbReference type="Gene3D" id="3.40.50.300">
    <property type="entry name" value="P-loop containing nucleotide triphosphate hydrolases"/>
    <property type="match status" value="1"/>
</dbReference>
<keyword evidence="3" id="KW-0804">Transcription</keyword>
<dbReference type="InterPro" id="IPR036388">
    <property type="entry name" value="WH-like_DNA-bd_sf"/>
</dbReference>
<dbReference type="SUPFAM" id="SSF46785">
    <property type="entry name" value="Winged helix' DNA-binding domain"/>
    <property type="match status" value="1"/>
</dbReference>
<dbReference type="InterPro" id="IPR022488">
    <property type="entry name" value="PPK2-related"/>
</dbReference>
<gene>
    <name evidence="5" type="ORF">C7H85_18565</name>
</gene>
<dbReference type="CDD" id="cd00090">
    <property type="entry name" value="HTH_ARSR"/>
    <property type="match status" value="1"/>
</dbReference>
<reference evidence="5 6" key="1">
    <citation type="submission" date="2018-03" db="EMBL/GenBank/DDBJ databases">
        <title>The draft genome of Zobellella sp. 59N8.</title>
        <authorList>
            <person name="Liu L."/>
            <person name="Li L."/>
            <person name="Zhang X."/>
            <person name="Liang L."/>
            <person name="Wang T."/>
        </authorList>
    </citation>
    <scope>NUCLEOTIDE SEQUENCE [LARGE SCALE GENOMIC DNA]</scope>
    <source>
        <strain evidence="5 6">59N8</strain>
    </source>
</reference>
<dbReference type="EMBL" id="PXYG01000012">
    <property type="protein sequence ID" value="PSJ41214.1"/>
    <property type="molecule type" value="Genomic_DNA"/>
</dbReference>
<evidence type="ECO:0000313" key="5">
    <source>
        <dbReference type="EMBL" id="PSJ41214.1"/>
    </source>
</evidence>
<dbReference type="InterPro" id="IPR000485">
    <property type="entry name" value="AsnC-type_HTH_dom"/>
</dbReference>
<proteinExistence type="predicted"/>
<evidence type="ECO:0000313" key="6">
    <source>
        <dbReference type="Proteomes" id="UP000240243"/>
    </source>
</evidence>
<organism evidence="5 6">
    <name type="scientific">Zobellella endophytica</name>
    <dbReference type="NCBI Taxonomy" id="2116700"/>
    <lineage>
        <taxon>Bacteria</taxon>
        <taxon>Pseudomonadati</taxon>
        <taxon>Pseudomonadota</taxon>
        <taxon>Gammaproteobacteria</taxon>
        <taxon>Aeromonadales</taxon>
        <taxon>Aeromonadaceae</taxon>
        <taxon>Zobellella</taxon>
    </lineage>
</organism>
<dbReference type="Pfam" id="PF13412">
    <property type="entry name" value="HTH_24"/>
    <property type="match status" value="1"/>
</dbReference>
<dbReference type="PANTHER" id="PTHR34383">
    <property type="entry name" value="POLYPHOSPHATE:AMP PHOSPHOTRANSFERASE-RELATED"/>
    <property type="match status" value="1"/>
</dbReference>
<dbReference type="OrthoDB" id="9775224at2"/>
<dbReference type="GO" id="GO:0043565">
    <property type="term" value="F:sequence-specific DNA binding"/>
    <property type="evidence" value="ECO:0007669"/>
    <property type="project" value="InterPro"/>
</dbReference>
<dbReference type="InterPro" id="IPR019887">
    <property type="entry name" value="Tscrpt_reg_AsnC/Lrp_C"/>
</dbReference>
<protein>
    <recommendedName>
        <fullName evidence="4">HTH asnC-type domain-containing protein</fullName>
    </recommendedName>
</protein>
<feature type="domain" description="HTH asnC-type" evidence="4">
    <location>
        <begin position="6"/>
        <end position="67"/>
    </location>
</feature>
<dbReference type="Pfam" id="PF03976">
    <property type="entry name" value="PPK2"/>
    <property type="match status" value="1"/>
</dbReference>
<dbReference type="PANTHER" id="PTHR34383:SF3">
    <property type="entry name" value="POLYPHOSPHATE:AMP PHOSPHOTRANSFERASE"/>
    <property type="match status" value="1"/>
</dbReference>
<evidence type="ECO:0000259" key="4">
    <source>
        <dbReference type="PROSITE" id="PS50956"/>
    </source>
</evidence>
<sequence length="419" mass="48418">MTAAKLDRIDRQLLDALQQDARLTTAELSERVSLSPSPCARRVRRFEQEGLIEGYRACLNKDKLGLGVTIFVQVRLSQHRDALVDQFEQAVRDMPEVINCHTVSGAFDYLLQVVTADLKGFEQWVRRLQKLPMIQTVDSSFAIRTVKENCPPAAVAAPCTTLNQAAAAVFPLNGHKDNKMNKQKNKEELKPLQKQLALIHQAMGRQGQSAVIVLEGADAAGKGGIIRRLAWCLDPRWLSVWPIAAPDAREREQHWLQRFWQRLPSQGRWAVFDRSWYGRVLVERVEGFADDAAWRRAYREINEFERTITAEHMRLVKIWLDVSADTQLGRFEARYRDPAKQWKLTPEDLRNRTKWQDYQQARDEMLERTHSDMAPWHRIDANSKHRARMSCFRLLIEELGRDLDLSIPAPAEEIKAFFE</sequence>
<dbReference type="PRINTS" id="PR00033">
    <property type="entry name" value="HTHASNC"/>
</dbReference>
<dbReference type="Pfam" id="PF01037">
    <property type="entry name" value="AsnC_trans_reg"/>
    <property type="match status" value="1"/>
</dbReference>
<evidence type="ECO:0000256" key="2">
    <source>
        <dbReference type="ARBA" id="ARBA00023125"/>
    </source>
</evidence>
<keyword evidence="2" id="KW-0238">DNA-binding</keyword>
<dbReference type="GO" id="GO:0006355">
    <property type="term" value="P:regulation of DNA-templated transcription"/>
    <property type="evidence" value="ECO:0007669"/>
    <property type="project" value="UniProtKB-ARBA"/>
</dbReference>
<comment type="caution">
    <text evidence="5">The sequence shown here is derived from an EMBL/GenBank/DDBJ whole genome shotgun (WGS) entry which is preliminary data.</text>
</comment>
<evidence type="ECO:0000256" key="3">
    <source>
        <dbReference type="ARBA" id="ARBA00023163"/>
    </source>
</evidence>
<dbReference type="Gene3D" id="1.10.10.10">
    <property type="entry name" value="Winged helix-like DNA-binding domain superfamily/Winged helix DNA-binding domain"/>
    <property type="match status" value="1"/>
</dbReference>
<dbReference type="InterPro" id="IPR011008">
    <property type="entry name" value="Dimeric_a/b-barrel"/>
</dbReference>
<name>A0A2P7QTB5_9GAMM</name>
<dbReference type="InterPro" id="IPR011991">
    <property type="entry name" value="ArsR-like_HTH"/>
</dbReference>
<dbReference type="SUPFAM" id="SSF54909">
    <property type="entry name" value="Dimeric alpha+beta barrel"/>
    <property type="match status" value="1"/>
</dbReference>